<dbReference type="AlphaFoldDB" id="A0A226E379"/>
<proteinExistence type="predicted"/>
<protein>
    <submittedName>
        <fullName evidence="6">Leukocyte antigen CD37</fullName>
    </submittedName>
</protein>
<feature type="transmembrane region" description="Helical" evidence="5">
    <location>
        <begin position="30"/>
        <end position="54"/>
    </location>
</feature>
<keyword evidence="4 5" id="KW-0472">Membrane</keyword>
<dbReference type="InterPro" id="IPR018499">
    <property type="entry name" value="Tetraspanin/Peripherin"/>
</dbReference>
<evidence type="ECO:0000256" key="1">
    <source>
        <dbReference type="ARBA" id="ARBA00004141"/>
    </source>
</evidence>
<evidence type="ECO:0000256" key="4">
    <source>
        <dbReference type="ARBA" id="ARBA00023136"/>
    </source>
</evidence>
<feature type="transmembrane region" description="Helical" evidence="5">
    <location>
        <begin position="104"/>
        <end position="125"/>
    </location>
</feature>
<evidence type="ECO:0000256" key="2">
    <source>
        <dbReference type="ARBA" id="ARBA00022692"/>
    </source>
</evidence>
<name>A0A226E379_FOLCA</name>
<comment type="caution">
    <text evidence="6">The sequence shown here is derived from an EMBL/GenBank/DDBJ whole genome shotgun (WGS) entry which is preliminary data.</text>
</comment>
<organism evidence="6 7">
    <name type="scientific">Folsomia candida</name>
    <name type="common">Springtail</name>
    <dbReference type="NCBI Taxonomy" id="158441"/>
    <lineage>
        <taxon>Eukaryota</taxon>
        <taxon>Metazoa</taxon>
        <taxon>Ecdysozoa</taxon>
        <taxon>Arthropoda</taxon>
        <taxon>Hexapoda</taxon>
        <taxon>Collembola</taxon>
        <taxon>Entomobryomorpha</taxon>
        <taxon>Isotomoidea</taxon>
        <taxon>Isotomidae</taxon>
        <taxon>Proisotominae</taxon>
        <taxon>Folsomia</taxon>
    </lineage>
</organism>
<accession>A0A226E379</accession>
<keyword evidence="3 5" id="KW-1133">Transmembrane helix</keyword>
<dbReference type="Proteomes" id="UP000198287">
    <property type="component" value="Unassembled WGS sequence"/>
</dbReference>
<dbReference type="EMBL" id="LNIX01000007">
    <property type="protein sequence ID" value="OXA52192.1"/>
    <property type="molecule type" value="Genomic_DNA"/>
</dbReference>
<feature type="transmembrane region" description="Helical" evidence="5">
    <location>
        <begin position="74"/>
        <end position="97"/>
    </location>
</feature>
<dbReference type="OrthoDB" id="10054572at2759"/>
<keyword evidence="7" id="KW-1185">Reference proteome</keyword>
<gene>
    <name evidence="6" type="ORF">Fcan01_13105</name>
</gene>
<dbReference type="InterPro" id="IPR008952">
    <property type="entry name" value="Tetraspanin_EC2_sf"/>
</dbReference>
<comment type="subcellular location">
    <subcellularLocation>
        <location evidence="1">Membrane</location>
        <topology evidence="1">Multi-pass membrane protein</topology>
    </subcellularLocation>
</comment>
<evidence type="ECO:0000256" key="5">
    <source>
        <dbReference type="SAM" id="Phobius"/>
    </source>
</evidence>
<dbReference type="SUPFAM" id="SSF48652">
    <property type="entry name" value="Tetraspanin"/>
    <property type="match status" value="1"/>
</dbReference>
<evidence type="ECO:0000313" key="7">
    <source>
        <dbReference type="Proteomes" id="UP000198287"/>
    </source>
</evidence>
<keyword evidence="2 5" id="KW-0812">Transmembrane</keyword>
<dbReference type="GO" id="GO:0005886">
    <property type="term" value="C:plasma membrane"/>
    <property type="evidence" value="ECO:0007669"/>
    <property type="project" value="TreeGrafter"/>
</dbReference>
<reference evidence="6 7" key="1">
    <citation type="submission" date="2015-12" db="EMBL/GenBank/DDBJ databases">
        <title>The genome of Folsomia candida.</title>
        <authorList>
            <person name="Faddeeva A."/>
            <person name="Derks M.F."/>
            <person name="Anvar Y."/>
            <person name="Smit S."/>
            <person name="Van Straalen N."/>
            <person name="Roelofs D."/>
        </authorList>
    </citation>
    <scope>NUCLEOTIDE SEQUENCE [LARGE SCALE GENOMIC DNA]</scope>
    <source>
        <strain evidence="6 7">VU population</strain>
        <tissue evidence="6">Whole body</tissue>
    </source>
</reference>
<dbReference type="PANTHER" id="PTHR19282:SF554">
    <property type="entry name" value="ANTIGEN, PUTATIVE-RELATED"/>
    <property type="match status" value="1"/>
</dbReference>
<dbReference type="PANTHER" id="PTHR19282">
    <property type="entry name" value="TETRASPANIN"/>
    <property type="match status" value="1"/>
</dbReference>
<dbReference type="Gene3D" id="1.10.1450.10">
    <property type="entry name" value="Tetraspanin"/>
    <property type="match status" value="1"/>
</dbReference>
<sequence length="179" mass="20298">MEKGGGQLVDAPSFVDLCSLHQHAMRYYRLWIYACNLVLALSTLIFTVIAFSIIVDPRISLLSGVELYQPTFLYAYIALILQLGVLQAIGCVGALRLNQKLLNTYWTILLVLMIGDIFVGLIWAFRLDKIKLNLRPDLKQRLKSQYGTDPKFTQVWDWVQTNELCCGVDGPTDFLLPNV</sequence>
<evidence type="ECO:0000313" key="6">
    <source>
        <dbReference type="EMBL" id="OXA52192.1"/>
    </source>
</evidence>
<evidence type="ECO:0000256" key="3">
    <source>
        <dbReference type="ARBA" id="ARBA00022989"/>
    </source>
</evidence>
<dbReference type="Pfam" id="PF00335">
    <property type="entry name" value="Tetraspanin"/>
    <property type="match status" value="1"/>
</dbReference>